<comment type="catalytic activity">
    <reaction evidence="12">
        <text>6-carboxyhexanoyl-[ACP] + L-alanine + H(+) = (8S)-8-amino-7-oxononanoate + holo-[ACP] + CO2</text>
        <dbReference type="Rhea" id="RHEA:42288"/>
        <dbReference type="Rhea" id="RHEA-COMP:9685"/>
        <dbReference type="Rhea" id="RHEA-COMP:9955"/>
        <dbReference type="ChEBI" id="CHEBI:15378"/>
        <dbReference type="ChEBI" id="CHEBI:16526"/>
        <dbReference type="ChEBI" id="CHEBI:57972"/>
        <dbReference type="ChEBI" id="CHEBI:64479"/>
        <dbReference type="ChEBI" id="CHEBI:78846"/>
        <dbReference type="ChEBI" id="CHEBI:149468"/>
        <dbReference type="EC" id="2.3.1.47"/>
    </reaction>
</comment>
<dbReference type="EC" id="2.3.1.47" evidence="6"/>
<evidence type="ECO:0000256" key="12">
    <source>
        <dbReference type="ARBA" id="ARBA00047715"/>
    </source>
</evidence>
<dbReference type="InterPro" id="IPR015422">
    <property type="entry name" value="PyrdxlP-dep_Trfase_small"/>
</dbReference>
<dbReference type="PROSITE" id="PS00599">
    <property type="entry name" value="AA_TRANSFER_CLASS_2"/>
    <property type="match status" value="1"/>
</dbReference>
<dbReference type="Pfam" id="PF00155">
    <property type="entry name" value="Aminotran_1_2"/>
    <property type="match status" value="1"/>
</dbReference>
<dbReference type="PANTHER" id="PTHR13693:SF100">
    <property type="entry name" value="8-AMINO-7-OXONONANOATE SYNTHASE"/>
    <property type="match status" value="1"/>
</dbReference>
<evidence type="ECO:0000256" key="13">
    <source>
        <dbReference type="RuleBase" id="RU003693"/>
    </source>
</evidence>
<evidence type="ECO:0000256" key="10">
    <source>
        <dbReference type="ARBA" id="ARBA00032610"/>
    </source>
</evidence>
<dbReference type="GeneID" id="94551411"/>
<evidence type="ECO:0000256" key="7">
    <source>
        <dbReference type="ARBA" id="ARBA00022679"/>
    </source>
</evidence>
<dbReference type="PANTHER" id="PTHR13693">
    <property type="entry name" value="CLASS II AMINOTRANSFERASE/8-AMINO-7-OXONONANOATE SYNTHASE"/>
    <property type="match status" value="1"/>
</dbReference>
<sequence>MKGRYKEEMAELQTSGAWRSIRGLVHEGKYVTEGGVRMLNLSSNDYLGIMSRPDMLEAFYAQLGGEDALLGSSSSRLLTGNCAAYERLEHRLAQLFGREAALIYNSGYHLNTGVLPALSDEHTLVVADRLVHASIIDGIRLSGRPFERFRHNDLEHLERIIRKKQDAYARIIVMVESLYSMDGDLADLRGLCALKERYPIIELYVDEAHAIGVRGGTGLGMVEETGTTRQIDYIVGTFGKAIGSMGAYIVCDADVRELLVNRSRSLIFSTALPPVSVAWTDFVMSRIAAMTAERARLAAVSAILRKAIADAGGEMPSESHIVPFMVGENAPCIELAESLRRAGFFALPIRHPTVPEHTARIRFSLSSAIDEEEVCRLINLLPL</sequence>
<comment type="subunit">
    <text evidence="5">Homodimer.</text>
</comment>
<keyword evidence="16" id="KW-1185">Reference proteome</keyword>
<keyword evidence="8" id="KW-0093">Biotin biosynthesis</keyword>
<evidence type="ECO:0000256" key="6">
    <source>
        <dbReference type="ARBA" id="ARBA00013187"/>
    </source>
</evidence>
<evidence type="ECO:0000256" key="9">
    <source>
        <dbReference type="ARBA" id="ARBA00022898"/>
    </source>
</evidence>
<evidence type="ECO:0000256" key="2">
    <source>
        <dbReference type="ARBA" id="ARBA00004746"/>
    </source>
</evidence>
<dbReference type="GO" id="GO:0008710">
    <property type="term" value="F:8-amino-7-oxononanoate synthase activity"/>
    <property type="evidence" value="ECO:0007669"/>
    <property type="project" value="UniProtKB-EC"/>
</dbReference>
<dbReference type="Proteomes" id="UP000245462">
    <property type="component" value="Unassembled WGS sequence"/>
</dbReference>
<dbReference type="AlphaFoldDB" id="A0A2U1F6K4"/>
<keyword evidence="9 13" id="KW-0663">Pyridoxal phosphate</keyword>
<comment type="similarity">
    <text evidence="4">Belongs to the class-II pyridoxal-phosphate-dependent aminotransferase family. BioF subfamily.</text>
</comment>
<evidence type="ECO:0000256" key="5">
    <source>
        <dbReference type="ARBA" id="ARBA00011738"/>
    </source>
</evidence>
<reference evidence="15 16" key="1">
    <citation type="submission" date="2018-04" db="EMBL/GenBank/DDBJ databases">
        <title>Genomic Encyclopedia of Type Strains, Phase IV (KMG-IV): sequencing the most valuable type-strain genomes for metagenomic binning, comparative biology and taxonomic classification.</title>
        <authorList>
            <person name="Goeker M."/>
        </authorList>
    </citation>
    <scope>NUCLEOTIDE SEQUENCE [LARGE SCALE GENOMIC DNA]</scope>
    <source>
        <strain evidence="15 16">DSM 28520</strain>
    </source>
</reference>
<evidence type="ECO:0000256" key="1">
    <source>
        <dbReference type="ARBA" id="ARBA00001933"/>
    </source>
</evidence>
<protein>
    <recommendedName>
        <fullName evidence="6">8-amino-7-oxononanoate synthase</fullName>
        <ecNumber evidence="6">2.3.1.47</ecNumber>
    </recommendedName>
    <alternativeName>
        <fullName evidence="10">7-keto-8-amino-pelargonic acid synthase</fullName>
    </alternativeName>
    <alternativeName>
        <fullName evidence="11">8-amino-7-ketopelargonate synthase</fullName>
    </alternativeName>
</protein>
<dbReference type="RefSeq" id="WP_116679941.1">
    <property type="nucleotide sequence ID" value="NZ_QEKY01000018.1"/>
</dbReference>
<dbReference type="InterPro" id="IPR004839">
    <property type="entry name" value="Aminotransferase_I/II_large"/>
</dbReference>
<evidence type="ECO:0000256" key="3">
    <source>
        <dbReference type="ARBA" id="ARBA00005189"/>
    </source>
</evidence>
<dbReference type="OrthoDB" id="9807157at2"/>
<comment type="pathway">
    <text evidence="2">Cofactor biosynthesis; biotin biosynthesis.</text>
</comment>
<dbReference type="Gene3D" id="3.40.640.10">
    <property type="entry name" value="Type I PLP-dependent aspartate aminotransferase-like (Major domain)"/>
    <property type="match status" value="1"/>
</dbReference>
<dbReference type="SUPFAM" id="SSF53383">
    <property type="entry name" value="PLP-dependent transferases"/>
    <property type="match status" value="1"/>
</dbReference>
<gene>
    <name evidence="15" type="ORF">C7382_11818</name>
</gene>
<dbReference type="GO" id="GO:0030170">
    <property type="term" value="F:pyridoxal phosphate binding"/>
    <property type="evidence" value="ECO:0007669"/>
    <property type="project" value="InterPro"/>
</dbReference>
<evidence type="ECO:0000256" key="4">
    <source>
        <dbReference type="ARBA" id="ARBA00010008"/>
    </source>
</evidence>
<dbReference type="InterPro" id="IPR050087">
    <property type="entry name" value="AON_synthase_class-II"/>
</dbReference>
<dbReference type="EMBL" id="QEKY01000018">
    <property type="protein sequence ID" value="PVZ07799.1"/>
    <property type="molecule type" value="Genomic_DNA"/>
</dbReference>
<evidence type="ECO:0000259" key="14">
    <source>
        <dbReference type="Pfam" id="PF00155"/>
    </source>
</evidence>
<evidence type="ECO:0000256" key="8">
    <source>
        <dbReference type="ARBA" id="ARBA00022756"/>
    </source>
</evidence>
<dbReference type="Gene3D" id="3.90.1150.10">
    <property type="entry name" value="Aspartate Aminotransferase, domain 1"/>
    <property type="match status" value="1"/>
</dbReference>
<evidence type="ECO:0000256" key="11">
    <source>
        <dbReference type="ARBA" id="ARBA00033381"/>
    </source>
</evidence>
<dbReference type="InterPro" id="IPR001917">
    <property type="entry name" value="Aminotrans_II_pyridoxalP_BS"/>
</dbReference>
<keyword evidence="7" id="KW-0808">Transferase</keyword>
<comment type="pathway">
    <text evidence="3">Lipid metabolism.</text>
</comment>
<organism evidence="15 16">
    <name type="scientific">Porphyromonas loveana</name>
    <dbReference type="NCBI Taxonomy" id="1884669"/>
    <lineage>
        <taxon>Bacteria</taxon>
        <taxon>Pseudomonadati</taxon>
        <taxon>Bacteroidota</taxon>
        <taxon>Bacteroidia</taxon>
        <taxon>Bacteroidales</taxon>
        <taxon>Porphyromonadaceae</taxon>
        <taxon>Porphyromonas</taxon>
    </lineage>
</organism>
<dbReference type="InterPro" id="IPR015424">
    <property type="entry name" value="PyrdxlP-dep_Trfase"/>
</dbReference>
<feature type="domain" description="Aminotransferase class I/classII large" evidence="14">
    <location>
        <begin position="38"/>
        <end position="379"/>
    </location>
</feature>
<dbReference type="InterPro" id="IPR015421">
    <property type="entry name" value="PyrdxlP-dep_Trfase_major"/>
</dbReference>
<accession>A0A2U1F6K4</accession>
<name>A0A2U1F6K4_9PORP</name>
<proteinExistence type="inferred from homology"/>
<dbReference type="GO" id="GO:0009102">
    <property type="term" value="P:biotin biosynthetic process"/>
    <property type="evidence" value="ECO:0007669"/>
    <property type="project" value="UniProtKB-KW"/>
</dbReference>
<comment type="cofactor">
    <cofactor evidence="1 13">
        <name>pyridoxal 5'-phosphate</name>
        <dbReference type="ChEBI" id="CHEBI:597326"/>
    </cofactor>
</comment>
<evidence type="ECO:0000313" key="15">
    <source>
        <dbReference type="EMBL" id="PVZ07799.1"/>
    </source>
</evidence>
<evidence type="ECO:0000313" key="16">
    <source>
        <dbReference type="Proteomes" id="UP000245462"/>
    </source>
</evidence>
<comment type="caution">
    <text evidence="15">The sequence shown here is derived from an EMBL/GenBank/DDBJ whole genome shotgun (WGS) entry which is preliminary data.</text>
</comment>